<evidence type="ECO:0000313" key="3">
    <source>
        <dbReference type="EMBL" id="CAF5224285.1"/>
    </source>
</evidence>
<comment type="caution">
    <text evidence="2">The sequence shown here is derived from an EMBL/GenBank/DDBJ whole genome shotgun (WGS) entry which is preliminary data.</text>
</comment>
<sequence length="35" mass="3742">GNKRPCPEPSPSPSPSQPFQGLASFISNDFVPINE</sequence>
<reference evidence="2" key="1">
    <citation type="submission" date="2021-02" db="EMBL/GenBank/DDBJ databases">
        <authorList>
            <person name="Nowell W R."/>
        </authorList>
    </citation>
    <scope>NUCLEOTIDE SEQUENCE</scope>
</reference>
<evidence type="ECO:0000256" key="1">
    <source>
        <dbReference type="SAM" id="MobiDB-lite"/>
    </source>
</evidence>
<organism evidence="2 4">
    <name type="scientific">Rotaria magnacalcarata</name>
    <dbReference type="NCBI Taxonomy" id="392030"/>
    <lineage>
        <taxon>Eukaryota</taxon>
        <taxon>Metazoa</taxon>
        <taxon>Spiralia</taxon>
        <taxon>Gnathifera</taxon>
        <taxon>Rotifera</taxon>
        <taxon>Eurotatoria</taxon>
        <taxon>Bdelloidea</taxon>
        <taxon>Philodinida</taxon>
        <taxon>Philodinidae</taxon>
        <taxon>Rotaria</taxon>
    </lineage>
</organism>
<evidence type="ECO:0000313" key="2">
    <source>
        <dbReference type="EMBL" id="CAF5161293.1"/>
    </source>
</evidence>
<dbReference type="Proteomes" id="UP000681720">
    <property type="component" value="Unassembled WGS sequence"/>
</dbReference>
<feature type="region of interest" description="Disordered" evidence="1">
    <location>
        <begin position="1"/>
        <end position="35"/>
    </location>
</feature>
<name>A0A8S3GFS5_9BILA</name>
<dbReference type="EMBL" id="CAJOBH010266383">
    <property type="protein sequence ID" value="CAF5161293.1"/>
    <property type="molecule type" value="Genomic_DNA"/>
</dbReference>
<protein>
    <submittedName>
        <fullName evidence="2">Uncharacterized protein</fullName>
    </submittedName>
</protein>
<feature type="non-terminal residue" evidence="2">
    <location>
        <position position="1"/>
    </location>
</feature>
<dbReference type="Proteomes" id="UP000681967">
    <property type="component" value="Unassembled WGS sequence"/>
</dbReference>
<dbReference type="EMBL" id="CAJOBJ010372946">
    <property type="protein sequence ID" value="CAF5224285.1"/>
    <property type="molecule type" value="Genomic_DNA"/>
</dbReference>
<gene>
    <name evidence="2" type="ORF">BYL167_LOCUS74656</name>
    <name evidence="3" type="ORF">GIL414_LOCUS86028</name>
</gene>
<evidence type="ECO:0000313" key="4">
    <source>
        <dbReference type="Proteomes" id="UP000681967"/>
    </source>
</evidence>
<accession>A0A8S3GFS5</accession>
<proteinExistence type="predicted"/>
<dbReference type="AlphaFoldDB" id="A0A8S3GFS5"/>
<feature type="compositionally biased region" description="Pro residues" evidence="1">
    <location>
        <begin position="7"/>
        <end position="16"/>
    </location>
</feature>